<proteinExistence type="predicted"/>
<dbReference type="Gene3D" id="3.20.20.70">
    <property type="entry name" value="Aldolase class I"/>
    <property type="match status" value="1"/>
</dbReference>
<dbReference type="InterPro" id="IPR001585">
    <property type="entry name" value="TAL/FSA"/>
</dbReference>
<dbReference type="Pfam" id="PF00923">
    <property type="entry name" value="TAL_FSA"/>
    <property type="match status" value="1"/>
</dbReference>
<sequence>MIQAAAAAQAGVSVIQPNVGRLRECYAKFPNAIRDPNGPRQDAGYLTSQDPGIVLAQQIFMYVKKYHRSECRVMASGIRTKADALQLAGCDFILLPPKVIKELADTPTIGGYNDGLRVAGDTDADSEASLNAAAAADQAIDQLPMVTKEAFDAGLGFAAEELLRRGLEQQVADTAAAMPLFAKTTTLHSST</sequence>
<name>A0A7R9VN42_9CHLO</name>
<dbReference type="PANTHER" id="PTHR10683:SF18">
    <property type="entry name" value="TRANSALDOLASE"/>
    <property type="match status" value="1"/>
</dbReference>
<dbReference type="InterPro" id="IPR013785">
    <property type="entry name" value="Aldolase_TIM"/>
</dbReference>
<evidence type="ECO:0008006" key="3">
    <source>
        <dbReference type="Google" id="ProtNLM"/>
    </source>
</evidence>
<organism evidence="2">
    <name type="scientific">Chlamydomonas euryale</name>
    <dbReference type="NCBI Taxonomy" id="1486919"/>
    <lineage>
        <taxon>Eukaryota</taxon>
        <taxon>Viridiplantae</taxon>
        <taxon>Chlorophyta</taxon>
        <taxon>core chlorophytes</taxon>
        <taxon>Chlorophyceae</taxon>
        <taxon>CS clade</taxon>
        <taxon>Chlamydomonadales</taxon>
        <taxon>Chlamydomonadaceae</taxon>
        <taxon>Chlamydomonas</taxon>
    </lineage>
</organism>
<gene>
    <name evidence="2" type="ORF">CEUR00632_LOCUS14910</name>
</gene>
<keyword evidence="1" id="KW-0704">Schiff base</keyword>
<accession>A0A7R9VN42</accession>
<protein>
    <recommendedName>
        <fullName evidence="3">Transaldolase</fullName>
    </recommendedName>
</protein>
<dbReference type="GO" id="GO:0005975">
    <property type="term" value="P:carbohydrate metabolic process"/>
    <property type="evidence" value="ECO:0007669"/>
    <property type="project" value="InterPro"/>
</dbReference>
<dbReference type="SUPFAM" id="SSF51569">
    <property type="entry name" value="Aldolase"/>
    <property type="match status" value="1"/>
</dbReference>
<dbReference type="AlphaFoldDB" id="A0A7R9VN42"/>
<reference evidence="2" key="1">
    <citation type="submission" date="2021-01" db="EMBL/GenBank/DDBJ databases">
        <authorList>
            <person name="Corre E."/>
            <person name="Pelletier E."/>
            <person name="Niang G."/>
            <person name="Scheremetjew M."/>
            <person name="Finn R."/>
            <person name="Kale V."/>
            <person name="Holt S."/>
            <person name="Cochrane G."/>
            <person name="Meng A."/>
            <person name="Brown T."/>
            <person name="Cohen L."/>
        </authorList>
    </citation>
    <scope>NUCLEOTIDE SEQUENCE</scope>
    <source>
        <strain evidence="2">CCMP219</strain>
    </source>
</reference>
<dbReference type="EMBL" id="HBEC01032184">
    <property type="protein sequence ID" value="CAD8299138.1"/>
    <property type="molecule type" value="Transcribed_RNA"/>
</dbReference>
<dbReference type="PANTHER" id="PTHR10683">
    <property type="entry name" value="TRANSALDOLASE"/>
    <property type="match status" value="1"/>
</dbReference>
<evidence type="ECO:0000256" key="1">
    <source>
        <dbReference type="ARBA" id="ARBA00023270"/>
    </source>
</evidence>
<evidence type="ECO:0000313" key="2">
    <source>
        <dbReference type="EMBL" id="CAD8299138.1"/>
    </source>
</evidence>